<dbReference type="AlphaFoldDB" id="A0A1G7C8H4"/>
<dbReference type="Proteomes" id="UP000198781">
    <property type="component" value="Unassembled WGS sequence"/>
</dbReference>
<proteinExistence type="predicted"/>
<organism evidence="1 2">
    <name type="scientific">Paracidovorax valerianellae</name>
    <dbReference type="NCBI Taxonomy" id="187868"/>
    <lineage>
        <taxon>Bacteria</taxon>
        <taxon>Pseudomonadati</taxon>
        <taxon>Pseudomonadota</taxon>
        <taxon>Betaproteobacteria</taxon>
        <taxon>Burkholderiales</taxon>
        <taxon>Comamonadaceae</taxon>
        <taxon>Paracidovorax</taxon>
    </lineage>
</organism>
<sequence length="366" mass="40398">MPLVKHKPFDGLDARSRGNLSTSAWSLCVGAGVSFGLVPTWQELTRRVVNEAFSTAYDDAGFEDLVKATRWSLDALLQGAANKLALVGKPKETFGELLESALYSDLLTQADAAGLKKCLSDALNNPRWLRKEEILELTDFFENSHGGSTLVNLSRSLAEAKETRKGPQAIINFNADTLLFALLDLFLIRAHAAKIGKWEHPSFAFVRTLRGIDGLPAGATPIFHCHGAISPSPSGRLKKAKRRDSREHLVFTEADYLSIAGNVATWAQSLFLFHAQSSRLLIVGHSLSDPNIRKWLAWSLSSSVEEMAAVSTASEFTARHIWVAKRPKEADQRQIQEISLLHLGVRVCWLDDWEQIGGVFDNLLAL</sequence>
<dbReference type="EMBL" id="FMZC01000015">
    <property type="protein sequence ID" value="SDE34735.1"/>
    <property type="molecule type" value="Genomic_DNA"/>
</dbReference>
<dbReference type="RefSeq" id="WP_092745464.1">
    <property type="nucleotide sequence ID" value="NZ_FMZC01000015.1"/>
</dbReference>
<protein>
    <submittedName>
        <fullName evidence="1">SIR2-like domain-containing protein</fullName>
    </submittedName>
</protein>
<evidence type="ECO:0000313" key="2">
    <source>
        <dbReference type="Proteomes" id="UP000198781"/>
    </source>
</evidence>
<dbReference type="Pfam" id="PF13289">
    <property type="entry name" value="SIR2_2"/>
    <property type="match status" value="1"/>
</dbReference>
<accession>A0A1G7C8H4</accession>
<name>A0A1G7C8H4_9BURK</name>
<reference evidence="1 2" key="1">
    <citation type="submission" date="2016-10" db="EMBL/GenBank/DDBJ databases">
        <authorList>
            <person name="de Groot N.N."/>
        </authorList>
    </citation>
    <scope>NUCLEOTIDE SEQUENCE [LARGE SCALE GENOMIC DNA]</scope>
    <source>
        <strain evidence="1 2">DSM 16619</strain>
    </source>
</reference>
<evidence type="ECO:0000313" key="1">
    <source>
        <dbReference type="EMBL" id="SDE34735.1"/>
    </source>
</evidence>
<dbReference type="OrthoDB" id="9156501at2"/>
<gene>
    <name evidence="1" type="ORF">SAMN05192589_115100</name>
</gene>
<keyword evidence="2" id="KW-1185">Reference proteome</keyword>